<gene>
    <name evidence="11" type="ORF">BAL341_3417</name>
</gene>
<dbReference type="EMBL" id="CAAJGR010000033">
    <property type="protein sequence ID" value="VHO06396.1"/>
    <property type="molecule type" value="Genomic_DNA"/>
</dbReference>
<dbReference type="InterPro" id="IPR039793">
    <property type="entry name" value="UROS/Hem4"/>
</dbReference>
<dbReference type="CDD" id="cd06578">
    <property type="entry name" value="HemD"/>
    <property type="match status" value="1"/>
</dbReference>
<keyword evidence="4 9" id="KW-0456">Lyase</keyword>
<evidence type="ECO:0000256" key="3">
    <source>
        <dbReference type="ARBA" id="ARBA00013109"/>
    </source>
</evidence>
<comment type="catalytic activity">
    <reaction evidence="8 9">
        <text>hydroxymethylbilane = uroporphyrinogen III + H2O</text>
        <dbReference type="Rhea" id="RHEA:18965"/>
        <dbReference type="ChEBI" id="CHEBI:15377"/>
        <dbReference type="ChEBI" id="CHEBI:57308"/>
        <dbReference type="ChEBI" id="CHEBI:57845"/>
        <dbReference type="EC" id="4.2.1.75"/>
    </reaction>
</comment>
<organism evidence="11">
    <name type="scientific">Rheinheimera sp. BAL341</name>
    <dbReference type="NCBI Taxonomy" id="1708203"/>
    <lineage>
        <taxon>Bacteria</taxon>
        <taxon>Pseudomonadati</taxon>
        <taxon>Pseudomonadota</taxon>
        <taxon>Gammaproteobacteria</taxon>
        <taxon>Chromatiales</taxon>
        <taxon>Chromatiaceae</taxon>
        <taxon>Rheinheimera</taxon>
    </lineage>
</organism>
<dbReference type="PANTHER" id="PTHR38042">
    <property type="entry name" value="UROPORPHYRINOGEN-III SYNTHASE, CHLOROPLASTIC"/>
    <property type="match status" value="1"/>
</dbReference>
<evidence type="ECO:0000256" key="7">
    <source>
        <dbReference type="ARBA" id="ARBA00040167"/>
    </source>
</evidence>
<evidence type="ECO:0000256" key="5">
    <source>
        <dbReference type="ARBA" id="ARBA00023244"/>
    </source>
</evidence>
<dbReference type="Gene3D" id="3.40.50.10090">
    <property type="match status" value="2"/>
</dbReference>
<evidence type="ECO:0000313" key="11">
    <source>
        <dbReference type="EMBL" id="VHO06396.1"/>
    </source>
</evidence>
<comment type="similarity">
    <text evidence="2 9">Belongs to the uroporphyrinogen-III synthase family.</text>
</comment>
<evidence type="ECO:0000256" key="2">
    <source>
        <dbReference type="ARBA" id="ARBA00008133"/>
    </source>
</evidence>
<dbReference type="GO" id="GO:0006780">
    <property type="term" value="P:uroporphyrinogen III biosynthetic process"/>
    <property type="evidence" value="ECO:0007669"/>
    <property type="project" value="UniProtKB-UniRule"/>
</dbReference>
<sequence>MTTEVLQAIPFLITRPAGKADNLLAALDEGAVGYLYQPLITTAQVTISPYDIQQLQQADAVVFVSVSAVSCLQAQLDAAGITASLFAVGQTTASALQRWLARDVTVPDDQRSEGLLQLAQLQQVKGKNIVVLRGNAGRELIKQGLVARGAAVRYVQSYKRQPLPLDGVLLCQQWQLAGIRCIVATSNEILQLLFTLLGNEHQHWLAQRDWIVVSPRMRDSAIALGIPAHHIRVADNANDSALLAAISQLKREYE</sequence>
<dbReference type="EC" id="4.2.1.75" evidence="3 9"/>
<evidence type="ECO:0000256" key="1">
    <source>
        <dbReference type="ARBA" id="ARBA00004772"/>
    </source>
</evidence>
<dbReference type="PANTHER" id="PTHR38042:SF1">
    <property type="entry name" value="UROPORPHYRINOGEN-III SYNTHASE, CHLOROPLASTIC"/>
    <property type="match status" value="1"/>
</dbReference>
<comment type="function">
    <text evidence="6 9">Catalyzes cyclization of the linear tetrapyrrole, hydroxymethylbilane, to the macrocyclic uroporphyrinogen III.</text>
</comment>
<name>A0A486XVK0_9GAMM</name>
<accession>A0A486XVK0</accession>
<dbReference type="UniPathway" id="UPA00251">
    <property type="reaction ID" value="UER00320"/>
</dbReference>
<comment type="pathway">
    <text evidence="1 9">Porphyrin-containing compound metabolism; protoporphyrin-IX biosynthesis; coproporphyrinogen-III from 5-aminolevulinate: step 3/4.</text>
</comment>
<proteinExistence type="inferred from homology"/>
<dbReference type="GO" id="GO:0004852">
    <property type="term" value="F:uroporphyrinogen-III synthase activity"/>
    <property type="evidence" value="ECO:0007669"/>
    <property type="project" value="UniProtKB-UniRule"/>
</dbReference>
<dbReference type="Pfam" id="PF02602">
    <property type="entry name" value="HEM4"/>
    <property type="match status" value="1"/>
</dbReference>
<evidence type="ECO:0000259" key="10">
    <source>
        <dbReference type="Pfam" id="PF02602"/>
    </source>
</evidence>
<evidence type="ECO:0000256" key="9">
    <source>
        <dbReference type="RuleBase" id="RU366031"/>
    </source>
</evidence>
<protein>
    <recommendedName>
        <fullName evidence="7 9">Uroporphyrinogen-III synthase</fullName>
        <ecNumber evidence="3 9">4.2.1.75</ecNumber>
    </recommendedName>
</protein>
<evidence type="ECO:0000256" key="6">
    <source>
        <dbReference type="ARBA" id="ARBA00037589"/>
    </source>
</evidence>
<evidence type="ECO:0000256" key="8">
    <source>
        <dbReference type="ARBA" id="ARBA00048617"/>
    </source>
</evidence>
<feature type="domain" description="Tetrapyrrole biosynthesis uroporphyrinogen III synthase" evidence="10">
    <location>
        <begin position="38"/>
        <end position="242"/>
    </location>
</feature>
<dbReference type="GO" id="GO:0006782">
    <property type="term" value="P:protoporphyrinogen IX biosynthetic process"/>
    <property type="evidence" value="ECO:0007669"/>
    <property type="project" value="UniProtKB-UniRule"/>
</dbReference>
<dbReference type="AlphaFoldDB" id="A0A486XVK0"/>
<dbReference type="InterPro" id="IPR036108">
    <property type="entry name" value="4pyrrol_syn_uPrphyn_synt_sf"/>
</dbReference>
<dbReference type="SUPFAM" id="SSF69618">
    <property type="entry name" value="HemD-like"/>
    <property type="match status" value="1"/>
</dbReference>
<evidence type="ECO:0000256" key="4">
    <source>
        <dbReference type="ARBA" id="ARBA00023239"/>
    </source>
</evidence>
<reference evidence="11" key="1">
    <citation type="submission" date="2019-04" db="EMBL/GenBank/DDBJ databases">
        <authorList>
            <person name="Brambilla D."/>
        </authorList>
    </citation>
    <scope>NUCLEOTIDE SEQUENCE</scope>
    <source>
        <strain evidence="11">BAL1</strain>
    </source>
</reference>
<keyword evidence="5 9" id="KW-0627">Porphyrin biosynthesis</keyword>
<dbReference type="InterPro" id="IPR003754">
    <property type="entry name" value="4pyrrol_synth_uPrphyn_synth"/>
</dbReference>